<dbReference type="AlphaFoldDB" id="A0A1I6S679"/>
<dbReference type="InterPro" id="IPR007372">
    <property type="entry name" value="Lipid/polyisoprenoid-bd_YceI"/>
</dbReference>
<reference evidence="2 3" key="1">
    <citation type="submission" date="2016-10" db="EMBL/GenBank/DDBJ databases">
        <authorList>
            <person name="de Groot N.N."/>
        </authorList>
    </citation>
    <scope>NUCLEOTIDE SEQUENCE [LARGE SCALE GENOMIC DNA]</scope>
    <source>
        <strain evidence="2 3">CGMCC 1.6114</strain>
    </source>
</reference>
<protein>
    <submittedName>
        <fullName evidence="2">Polyisoprenoid-binding protein YceI</fullName>
    </submittedName>
</protein>
<evidence type="ECO:0000313" key="2">
    <source>
        <dbReference type="EMBL" id="SFS72479.1"/>
    </source>
</evidence>
<evidence type="ECO:0000313" key="3">
    <source>
        <dbReference type="Proteomes" id="UP000183209"/>
    </source>
</evidence>
<organism evidence="2 3">
    <name type="scientific">Zhouia amylolytica</name>
    <dbReference type="NCBI Taxonomy" id="376730"/>
    <lineage>
        <taxon>Bacteria</taxon>
        <taxon>Pseudomonadati</taxon>
        <taxon>Bacteroidota</taxon>
        <taxon>Flavobacteriia</taxon>
        <taxon>Flavobacteriales</taxon>
        <taxon>Flavobacteriaceae</taxon>
        <taxon>Zhouia</taxon>
    </lineage>
</organism>
<feature type="domain" description="Lipid/polyisoprenoid-binding YceI-like" evidence="1">
    <location>
        <begin position="8"/>
        <end position="172"/>
    </location>
</feature>
<dbReference type="EMBL" id="FPAG01000004">
    <property type="protein sequence ID" value="SFS72479.1"/>
    <property type="molecule type" value="Genomic_DNA"/>
</dbReference>
<dbReference type="OrthoDB" id="9811006at2"/>
<dbReference type="Proteomes" id="UP000183209">
    <property type="component" value="Unassembled WGS sequence"/>
</dbReference>
<dbReference type="Pfam" id="PF04264">
    <property type="entry name" value="YceI"/>
    <property type="match status" value="1"/>
</dbReference>
<dbReference type="InterPro" id="IPR036761">
    <property type="entry name" value="TTHA0802/YceI-like_sf"/>
</dbReference>
<dbReference type="RefSeq" id="WP_038267773.1">
    <property type="nucleotide sequence ID" value="NZ_FPAG01000004.1"/>
</dbReference>
<dbReference type="Gene3D" id="2.40.128.110">
    <property type="entry name" value="Lipid/polyisoprenoid-binding, YceI-like"/>
    <property type="match status" value="1"/>
</dbReference>
<gene>
    <name evidence="2" type="ORF">SAMN04487906_1441</name>
</gene>
<proteinExistence type="predicted"/>
<dbReference type="PANTHER" id="PTHR34406:SF1">
    <property type="entry name" value="PROTEIN YCEI"/>
    <property type="match status" value="1"/>
</dbReference>
<evidence type="ECO:0000259" key="1">
    <source>
        <dbReference type="SMART" id="SM00867"/>
    </source>
</evidence>
<dbReference type="SUPFAM" id="SSF101874">
    <property type="entry name" value="YceI-like"/>
    <property type="match status" value="1"/>
</dbReference>
<dbReference type="PANTHER" id="PTHR34406">
    <property type="entry name" value="PROTEIN YCEI"/>
    <property type="match status" value="1"/>
</dbReference>
<dbReference type="SMART" id="SM00867">
    <property type="entry name" value="YceI"/>
    <property type="match status" value="1"/>
</dbReference>
<sequence>MTSTNKNTWVIDPTHSEVLFKVKHMMISTVTGQFDEFEGSVKASNGSFEDGEFAFTAKVASINTRNGDRDTHLKSEDFFDAENHPTINFVSKSFDGETLTGDLTIRGTTKEVNLDVDFNGVAVDPYGQTKAGFEIEGQINRKDFNLSWSAVTEAGNIVVSDKVKLIVAVQFTKQA</sequence>
<name>A0A1I6S679_9FLAO</name>
<accession>A0A1I6S679</accession>